<evidence type="ECO:0000313" key="2">
    <source>
        <dbReference type="Proteomes" id="UP000023152"/>
    </source>
</evidence>
<reference evidence="1 2" key="1">
    <citation type="journal article" date="2013" name="Curr. Biol.">
        <title>The Genome of the Foraminiferan Reticulomyxa filosa.</title>
        <authorList>
            <person name="Glockner G."/>
            <person name="Hulsmann N."/>
            <person name="Schleicher M."/>
            <person name="Noegel A.A."/>
            <person name="Eichinger L."/>
            <person name="Gallinger C."/>
            <person name="Pawlowski J."/>
            <person name="Sierra R."/>
            <person name="Euteneuer U."/>
            <person name="Pillet L."/>
            <person name="Moustafa A."/>
            <person name="Platzer M."/>
            <person name="Groth M."/>
            <person name="Szafranski K."/>
            <person name="Schliwa M."/>
        </authorList>
    </citation>
    <scope>NUCLEOTIDE SEQUENCE [LARGE SCALE GENOMIC DNA]</scope>
</reference>
<feature type="non-terminal residue" evidence="1">
    <location>
        <position position="274"/>
    </location>
</feature>
<accession>X6P3W0</accession>
<dbReference type="AlphaFoldDB" id="X6P3W0"/>
<evidence type="ECO:0000313" key="1">
    <source>
        <dbReference type="EMBL" id="ETO32861.1"/>
    </source>
</evidence>
<comment type="caution">
    <text evidence="1">The sequence shown here is derived from an EMBL/GenBank/DDBJ whole genome shotgun (WGS) entry which is preliminary data.</text>
</comment>
<dbReference type="Proteomes" id="UP000023152">
    <property type="component" value="Unassembled WGS sequence"/>
</dbReference>
<dbReference type="EMBL" id="ASPP01003867">
    <property type="protein sequence ID" value="ETO32861.1"/>
    <property type="molecule type" value="Genomic_DNA"/>
</dbReference>
<proteinExistence type="predicted"/>
<keyword evidence="2" id="KW-1185">Reference proteome</keyword>
<organism evidence="1 2">
    <name type="scientific">Reticulomyxa filosa</name>
    <dbReference type="NCBI Taxonomy" id="46433"/>
    <lineage>
        <taxon>Eukaryota</taxon>
        <taxon>Sar</taxon>
        <taxon>Rhizaria</taxon>
        <taxon>Retaria</taxon>
        <taxon>Foraminifera</taxon>
        <taxon>Monothalamids</taxon>
        <taxon>Reticulomyxidae</taxon>
        <taxon>Reticulomyxa</taxon>
    </lineage>
</organism>
<protein>
    <submittedName>
        <fullName evidence="1">Uncharacterized protein</fullName>
    </submittedName>
</protein>
<name>X6P3W0_RETFI</name>
<gene>
    <name evidence="1" type="ORF">RFI_04255</name>
</gene>
<sequence length="274" mass="30697">DKVVEDGEIVYVMDLIDLHNCTIRRDKLTMDNIECALVSKEIWSCMVYLYNKLQRYRGMNSSLKKYIQNCNDSQTIPEYPMASDVVLGEGDTLWSPVLEQYGQQQQQGSSDPQMNLNAINLQNTASNDTLATLRTITVDWSSNWHGPKSNTRMTTTTTATTTTTGDNGLLLNNVNSSTSKSVSIANQPLSLMLTTSCYPLYRDATMPSVAGPHHRKHPTSYCSMTPHRLSVAGDDLSSNHNSRKPPKISIQTTTIIEEPMSMLSRRRNIERANE</sequence>
<feature type="non-terminal residue" evidence="1">
    <location>
        <position position="1"/>
    </location>
</feature>